<dbReference type="InterPro" id="IPR050259">
    <property type="entry name" value="SDR"/>
</dbReference>
<organism evidence="2 3">
    <name type="scientific">Thermocladium modestius</name>
    <dbReference type="NCBI Taxonomy" id="62609"/>
    <lineage>
        <taxon>Archaea</taxon>
        <taxon>Thermoproteota</taxon>
        <taxon>Thermoprotei</taxon>
        <taxon>Thermoproteales</taxon>
        <taxon>Thermoproteaceae</taxon>
        <taxon>Thermocladium</taxon>
    </lineage>
</organism>
<dbReference type="SUPFAM" id="SSF51735">
    <property type="entry name" value="NAD(P)-binding Rossmann-fold domains"/>
    <property type="match status" value="1"/>
</dbReference>
<proteinExistence type="inferred from homology"/>
<dbReference type="OrthoDB" id="24596at2157"/>
<dbReference type="PRINTS" id="PR00081">
    <property type="entry name" value="GDHRDH"/>
</dbReference>
<reference evidence="2" key="2">
    <citation type="submission" date="2020-09" db="EMBL/GenBank/DDBJ databases">
        <authorList>
            <person name="Sun Q."/>
            <person name="Ohkuma M."/>
        </authorList>
    </citation>
    <scope>NUCLEOTIDE SEQUENCE</scope>
    <source>
        <strain evidence="2">JCM 10088</strain>
    </source>
</reference>
<dbReference type="Pfam" id="PF13561">
    <property type="entry name" value="adh_short_C2"/>
    <property type="match status" value="1"/>
</dbReference>
<protein>
    <submittedName>
        <fullName evidence="2">Short-chain dehydrogenase</fullName>
    </submittedName>
</protein>
<keyword evidence="3" id="KW-1185">Reference proteome</keyword>
<dbReference type="PANTHER" id="PTHR42879">
    <property type="entry name" value="3-OXOACYL-(ACYL-CARRIER-PROTEIN) REDUCTASE"/>
    <property type="match status" value="1"/>
</dbReference>
<dbReference type="CDD" id="cd05344">
    <property type="entry name" value="BKR_like_SDR_like"/>
    <property type="match status" value="1"/>
</dbReference>
<dbReference type="RefSeq" id="WP_188596827.1">
    <property type="nucleotide sequence ID" value="NZ_BMNL01000003.1"/>
</dbReference>
<dbReference type="InterPro" id="IPR036291">
    <property type="entry name" value="NAD(P)-bd_dom_sf"/>
</dbReference>
<dbReference type="InterPro" id="IPR002347">
    <property type="entry name" value="SDR_fam"/>
</dbReference>
<reference evidence="2" key="1">
    <citation type="journal article" date="2014" name="Int. J. Syst. Evol. Microbiol.">
        <title>Complete genome sequence of Corynebacterium casei LMG S-19264T (=DSM 44701T), isolated from a smear-ripened cheese.</title>
        <authorList>
            <consortium name="US DOE Joint Genome Institute (JGI-PGF)"/>
            <person name="Walter F."/>
            <person name="Albersmeier A."/>
            <person name="Kalinowski J."/>
            <person name="Ruckert C."/>
        </authorList>
    </citation>
    <scope>NUCLEOTIDE SEQUENCE</scope>
    <source>
        <strain evidence="2">JCM 10088</strain>
    </source>
</reference>
<gene>
    <name evidence="2" type="ORF">GCM10007981_15650</name>
</gene>
<comment type="similarity">
    <text evidence="1">Belongs to the short-chain dehydrogenases/reductases (SDR) family.</text>
</comment>
<dbReference type="AlphaFoldDB" id="A0A830GYR6"/>
<name>A0A830GYR6_9CREN</name>
<dbReference type="Gene3D" id="3.40.50.720">
    <property type="entry name" value="NAD(P)-binding Rossmann-like Domain"/>
    <property type="match status" value="1"/>
</dbReference>
<dbReference type="FunFam" id="3.40.50.720:FF:000084">
    <property type="entry name" value="Short-chain dehydrogenase reductase"/>
    <property type="match status" value="1"/>
</dbReference>
<dbReference type="PANTHER" id="PTHR42879:SF6">
    <property type="entry name" value="NADPH-DEPENDENT REDUCTASE BACG"/>
    <property type="match status" value="1"/>
</dbReference>
<dbReference type="Proteomes" id="UP000610960">
    <property type="component" value="Unassembled WGS sequence"/>
</dbReference>
<accession>A0A830GYR6</accession>
<evidence type="ECO:0000313" key="3">
    <source>
        <dbReference type="Proteomes" id="UP000610960"/>
    </source>
</evidence>
<sequence>MDLGLKNRNVLVTASSHGIGLGVARVMAMEGANVVLFARNQDELETAKRDIQRVAAGKILYHVGDISKRDDIEDLVKRVNEELGGVDVMVYNTAPPKPGTFLELNDDDWEYGARLLLHSAVWLTRRVVNSMIKKGWGRLIYITSLTLKQPIQNLVLSNVIRLSIMGLVKSLAIELAPHGITSNGIMQGHIFTERTRQLASDSAARQGKSVEDVLREMAKEIPAGRYGTPEEVGYLAAFLASDKASYINGSMILIDGGLVRCT</sequence>
<evidence type="ECO:0000256" key="1">
    <source>
        <dbReference type="ARBA" id="ARBA00006484"/>
    </source>
</evidence>
<evidence type="ECO:0000313" key="2">
    <source>
        <dbReference type="EMBL" id="GGP21912.1"/>
    </source>
</evidence>
<comment type="caution">
    <text evidence="2">The sequence shown here is derived from an EMBL/GenBank/DDBJ whole genome shotgun (WGS) entry which is preliminary data.</text>
</comment>
<dbReference type="EMBL" id="BMNL01000003">
    <property type="protein sequence ID" value="GGP21912.1"/>
    <property type="molecule type" value="Genomic_DNA"/>
</dbReference>